<reference evidence="1 2" key="1">
    <citation type="submission" date="2019-07" db="EMBL/GenBank/DDBJ databases">
        <title>Description of 53C-WASEF.</title>
        <authorList>
            <person name="Pitt A."/>
            <person name="Hahn M.W."/>
        </authorList>
    </citation>
    <scope>NUCLEOTIDE SEQUENCE [LARGE SCALE GENOMIC DNA]</scope>
    <source>
        <strain evidence="1 2">53C-WASEF</strain>
    </source>
</reference>
<keyword evidence="2" id="KW-1185">Reference proteome</keyword>
<evidence type="ECO:0000313" key="2">
    <source>
        <dbReference type="Proteomes" id="UP000315648"/>
    </source>
</evidence>
<accession>A0A556QP83</accession>
<dbReference type="RefSeq" id="WP_144228780.1">
    <property type="nucleotide sequence ID" value="NZ_CBCRVV010000021.1"/>
</dbReference>
<dbReference type="Proteomes" id="UP000315648">
    <property type="component" value="Unassembled WGS sequence"/>
</dbReference>
<sequence length="304" mass="33653">MKIQLGLKTDCIETRYSFPWLFDLLAEEGIQNVQLGSFYELYVLEDSYFTDLRAQAEARGLRIKSVFTAHRELGGFFVGDVRMERAARKGFDRLLEVGALVGADYVGSNPGAVYRDQPAAQKAAGTATYLRHLKELSRRAHQLGLKGITMEPMSCLAEPPTTPAEMRHYIGEMRADHAANPAITVPAYLCGDISHGLCDADKKVIHSNTELFAAGIPMMNEFHFKNTDAIYGSTFGFNAEEKKKGIVDLAAFKALCDAHADEWPVNDVVGYLEIMGPKIGRDYSDPHLGSELRASLRAIKEIFA</sequence>
<dbReference type="InterPro" id="IPR036237">
    <property type="entry name" value="Xyl_isomerase-like_sf"/>
</dbReference>
<organism evidence="1 2">
    <name type="scientific">Rariglobus hedericola</name>
    <dbReference type="NCBI Taxonomy" id="2597822"/>
    <lineage>
        <taxon>Bacteria</taxon>
        <taxon>Pseudomonadati</taxon>
        <taxon>Verrucomicrobiota</taxon>
        <taxon>Opitutia</taxon>
        <taxon>Opitutales</taxon>
        <taxon>Opitutaceae</taxon>
        <taxon>Rariglobus</taxon>
    </lineage>
</organism>
<evidence type="ECO:0000313" key="1">
    <source>
        <dbReference type="EMBL" id="TSJ78439.1"/>
    </source>
</evidence>
<proteinExistence type="predicted"/>
<name>A0A556QP83_9BACT</name>
<dbReference type="AlphaFoldDB" id="A0A556QP83"/>
<dbReference type="EMBL" id="VMBG01000001">
    <property type="protein sequence ID" value="TSJ78439.1"/>
    <property type="molecule type" value="Genomic_DNA"/>
</dbReference>
<dbReference type="Gene3D" id="3.20.20.150">
    <property type="entry name" value="Divalent-metal-dependent TIM barrel enzymes"/>
    <property type="match status" value="1"/>
</dbReference>
<protein>
    <recommendedName>
        <fullName evidence="3">Sugar phosphate isomerase/epimerase</fullName>
    </recommendedName>
</protein>
<dbReference type="OrthoDB" id="226562at2"/>
<comment type="caution">
    <text evidence="1">The sequence shown here is derived from an EMBL/GenBank/DDBJ whole genome shotgun (WGS) entry which is preliminary data.</text>
</comment>
<gene>
    <name evidence="1" type="ORF">FPL22_03830</name>
</gene>
<evidence type="ECO:0008006" key="3">
    <source>
        <dbReference type="Google" id="ProtNLM"/>
    </source>
</evidence>
<dbReference type="SUPFAM" id="SSF51658">
    <property type="entry name" value="Xylose isomerase-like"/>
    <property type="match status" value="1"/>
</dbReference>